<dbReference type="AlphaFoldDB" id="A0A9D4D3W5"/>
<accession>A0A9D4D3W5</accession>
<sequence length="69" mass="7185">MPVKAGSGREKRAMHSLATPRRVSATVSRAPESDAGEEAPDSQKRPLSSPDSESDVHVFPPSVSKGNGG</sequence>
<name>A0A9D4D3W5_DREPO</name>
<protein>
    <submittedName>
        <fullName evidence="2">Uncharacterized protein</fullName>
    </submittedName>
</protein>
<evidence type="ECO:0000256" key="1">
    <source>
        <dbReference type="SAM" id="MobiDB-lite"/>
    </source>
</evidence>
<keyword evidence="3" id="KW-1185">Reference proteome</keyword>
<reference evidence="2" key="1">
    <citation type="journal article" date="2019" name="bioRxiv">
        <title>The Genome of the Zebra Mussel, Dreissena polymorpha: A Resource for Invasive Species Research.</title>
        <authorList>
            <person name="McCartney M.A."/>
            <person name="Auch B."/>
            <person name="Kono T."/>
            <person name="Mallez S."/>
            <person name="Zhang Y."/>
            <person name="Obille A."/>
            <person name="Becker A."/>
            <person name="Abrahante J.E."/>
            <person name="Garbe J."/>
            <person name="Badalamenti J.P."/>
            <person name="Herman A."/>
            <person name="Mangelson H."/>
            <person name="Liachko I."/>
            <person name="Sullivan S."/>
            <person name="Sone E.D."/>
            <person name="Koren S."/>
            <person name="Silverstein K.A.T."/>
            <person name="Beckman K.B."/>
            <person name="Gohl D.M."/>
        </authorList>
    </citation>
    <scope>NUCLEOTIDE SEQUENCE</scope>
    <source>
        <strain evidence="2">Duluth1</strain>
        <tissue evidence="2">Whole animal</tissue>
    </source>
</reference>
<feature type="region of interest" description="Disordered" evidence="1">
    <location>
        <begin position="1"/>
        <end position="69"/>
    </location>
</feature>
<evidence type="ECO:0000313" key="2">
    <source>
        <dbReference type="EMBL" id="KAH3738317.1"/>
    </source>
</evidence>
<comment type="caution">
    <text evidence="2">The sequence shown here is derived from an EMBL/GenBank/DDBJ whole genome shotgun (WGS) entry which is preliminary data.</text>
</comment>
<gene>
    <name evidence="2" type="ORF">DPMN_044950</name>
</gene>
<organism evidence="2 3">
    <name type="scientific">Dreissena polymorpha</name>
    <name type="common">Zebra mussel</name>
    <name type="synonym">Mytilus polymorpha</name>
    <dbReference type="NCBI Taxonomy" id="45954"/>
    <lineage>
        <taxon>Eukaryota</taxon>
        <taxon>Metazoa</taxon>
        <taxon>Spiralia</taxon>
        <taxon>Lophotrochozoa</taxon>
        <taxon>Mollusca</taxon>
        <taxon>Bivalvia</taxon>
        <taxon>Autobranchia</taxon>
        <taxon>Heteroconchia</taxon>
        <taxon>Euheterodonta</taxon>
        <taxon>Imparidentia</taxon>
        <taxon>Neoheterodontei</taxon>
        <taxon>Myida</taxon>
        <taxon>Dreissenoidea</taxon>
        <taxon>Dreissenidae</taxon>
        <taxon>Dreissena</taxon>
    </lineage>
</organism>
<dbReference type="Proteomes" id="UP000828390">
    <property type="component" value="Unassembled WGS sequence"/>
</dbReference>
<evidence type="ECO:0000313" key="3">
    <source>
        <dbReference type="Proteomes" id="UP000828390"/>
    </source>
</evidence>
<proteinExistence type="predicted"/>
<dbReference type="EMBL" id="JAIWYP010000011">
    <property type="protein sequence ID" value="KAH3738317.1"/>
    <property type="molecule type" value="Genomic_DNA"/>
</dbReference>
<reference evidence="2" key="2">
    <citation type="submission" date="2020-11" db="EMBL/GenBank/DDBJ databases">
        <authorList>
            <person name="McCartney M.A."/>
            <person name="Auch B."/>
            <person name="Kono T."/>
            <person name="Mallez S."/>
            <person name="Becker A."/>
            <person name="Gohl D.M."/>
            <person name="Silverstein K.A.T."/>
            <person name="Koren S."/>
            <person name="Bechman K.B."/>
            <person name="Herman A."/>
            <person name="Abrahante J.E."/>
            <person name="Garbe J."/>
        </authorList>
    </citation>
    <scope>NUCLEOTIDE SEQUENCE</scope>
    <source>
        <strain evidence="2">Duluth1</strain>
        <tissue evidence="2">Whole animal</tissue>
    </source>
</reference>